<dbReference type="Proteomes" id="UP000078572">
    <property type="component" value="Plasmid pRI-1"/>
</dbReference>
<evidence type="ECO:0000313" key="2">
    <source>
        <dbReference type="Proteomes" id="UP000078572"/>
    </source>
</evidence>
<protein>
    <submittedName>
        <fullName evidence="1">Uncharacterized protein</fullName>
    </submittedName>
</protein>
<reference evidence="2" key="1">
    <citation type="submission" date="2016-06" db="EMBL/GenBank/DDBJ databases">
        <authorList>
            <person name="Xu Y."/>
            <person name="Nagy A."/>
            <person name="Yan X."/>
            <person name="Kim S.W."/>
            <person name="Haley B."/>
            <person name="Liu N.T."/>
            <person name="Nou X."/>
        </authorList>
    </citation>
    <scope>NUCLEOTIDE SEQUENCE [LARGE SCALE GENOMIC DNA]</scope>
    <source>
        <strain evidence="2">ATCC 49129</strain>
        <plasmid evidence="2">pri-1</plasmid>
    </source>
</reference>
<keyword evidence="1" id="KW-0614">Plasmid</keyword>
<evidence type="ECO:0000313" key="1">
    <source>
        <dbReference type="EMBL" id="ANJ76547.1"/>
    </source>
</evidence>
<proteinExistence type="predicted"/>
<organism evidence="1 2">
    <name type="scientific">Ralstonia insidiosa</name>
    <dbReference type="NCBI Taxonomy" id="190721"/>
    <lineage>
        <taxon>Bacteria</taxon>
        <taxon>Pseudomonadati</taxon>
        <taxon>Pseudomonadota</taxon>
        <taxon>Betaproteobacteria</taxon>
        <taxon>Burkholderiales</taxon>
        <taxon>Burkholderiaceae</taxon>
        <taxon>Ralstonia</taxon>
    </lineage>
</organism>
<dbReference type="OrthoDB" id="6932697at2"/>
<sequence>MSAIKPTSAAGYQPEVTIACERALLTLMGAFGSLKKSLRLVGGLVPRYLTPAAPPDVPAHAGTSDVDVVLNIRVLADGEGYASLADQLKKRGFERHVNAEGKSTAWRWKRKVDEHLHVVIEFLQDAGEANPGRPVSIDGERVSALTVQYVGIVHDWYQERVVTAELLDGAGTSTETVRFADVPAFIILKALALDDRHENKDAADLIHVLRYAGTPEEVAKMFVDREQSGLHPGAIQAGLEALRLRFCDDEHGEGYLKLGPISFAHFYGDSGDDDDLVREQRFASGLVQALLDSIQATRRSVVSAD</sequence>
<dbReference type="GeneID" id="61529986"/>
<dbReference type="EMBL" id="CP016024">
    <property type="protein sequence ID" value="ANJ76547.1"/>
    <property type="molecule type" value="Genomic_DNA"/>
</dbReference>
<name>A0A192A8B1_9RALS</name>
<dbReference type="RefSeq" id="WP_024979514.1">
    <property type="nucleotide sequence ID" value="NZ_CP016024.1"/>
</dbReference>
<gene>
    <name evidence="1" type="ORF">A9Y76_28605</name>
</gene>
<keyword evidence="2" id="KW-1185">Reference proteome</keyword>
<geneLocation type="plasmid" evidence="2">
    <name>pri-1</name>
</geneLocation>
<accession>A0A192A8B1</accession>
<dbReference type="AlphaFoldDB" id="A0A192A8B1"/>